<feature type="domain" description="D-isomer specific 2-hydroxyacid dehydrogenase catalytic" evidence="4">
    <location>
        <begin position="111"/>
        <end position="382"/>
    </location>
</feature>
<dbReference type="PANTHER" id="PTHR10996:SF281">
    <property type="entry name" value="D-ISOMER SPECIFIC 2-HYDROXYACID DEHYDROGENASE NAD-BINDING DOMAIN-CONTAINING PROTEIN-RELATED"/>
    <property type="match status" value="1"/>
</dbReference>
<evidence type="ECO:0000259" key="5">
    <source>
        <dbReference type="Pfam" id="PF02826"/>
    </source>
</evidence>
<accession>A0ABR1HFL4</accession>
<reference evidence="6 7" key="1">
    <citation type="journal article" date="2025" name="Microbiol. Resour. Announc.">
        <title>Draft genome sequences for Neonectria magnoliae and Neonectria punicea, canker pathogens of Liriodendron tulipifera and Acer saccharum in West Virginia.</title>
        <authorList>
            <person name="Petronek H.M."/>
            <person name="Kasson M.T."/>
            <person name="Metheny A.M."/>
            <person name="Stauder C.M."/>
            <person name="Lovett B."/>
            <person name="Lynch S.C."/>
            <person name="Garnas J.R."/>
            <person name="Kasson L.R."/>
            <person name="Stajich J.E."/>
        </authorList>
    </citation>
    <scope>NUCLEOTIDE SEQUENCE [LARGE SCALE GENOMIC DNA]</scope>
    <source>
        <strain evidence="6 7">NRRL 64651</strain>
    </source>
</reference>
<feature type="region of interest" description="Disordered" evidence="3">
    <location>
        <begin position="1"/>
        <end position="31"/>
    </location>
</feature>
<evidence type="ECO:0000313" key="7">
    <source>
        <dbReference type="Proteomes" id="UP001498421"/>
    </source>
</evidence>
<dbReference type="Proteomes" id="UP001498421">
    <property type="component" value="Unassembled WGS sequence"/>
</dbReference>
<dbReference type="SUPFAM" id="SSF52283">
    <property type="entry name" value="Formate/glycerate dehydrogenase catalytic domain-like"/>
    <property type="match status" value="1"/>
</dbReference>
<evidence type="ECO:0000256" key="2">
    <source>
        <dbReference type="RuleBase" id="RU003719"/>
    </source>
</evidence>
<evidence type="ECO:0000256" key="1">
    <source>
        <dbReference type="ARBA" id="ARBA00023002"/>
    </source>
</evidence>
<dbReference type="InterPro" id="IPR029753">
    <property type="entry name" value="D-isomer_DH_CS"/>
</dbReference>
<dbReference type="Gene3D" id="3.40.50.720">
    <property type="entry name" value="NAD(P)-binding Rossmann-like Domain"/>
    <property type="match status" value="2"/>
</dbReference>
<dbReference type="PROSITE" id="PS00671">
    <property type="entry name" value="D_2_HYDROXYACID_DH_3"/>
    <property type="match status" value="1"/>
</dbReference>
<comment type="caution">
    <text evidence="6">The sequence shown here is derived from an EMBL/GenBank/DDBJ whole genome shotgun (WGS) entry which is preliminary data.</text>
</comment>
<dbReference type="InterPro" id="IPR006139">
    <property type="entry name" value="D-isomer_2_OHA_DH_cat_dom"/>
</dbReference>
<dbReference type="CDD" id="cd12168">
    <property type="entry name" value="Mand_dh_like"/>
    <property type="match status" value="1"/>
</dbReference>
<evidence type="ECO:0000259" key="4">
    <source>
        <dbReference type="Pfam" id="PF00389"/>
    </source>
</evidence>
<dbReference type="Pfam" id="PF02826">
    <property type="entry name" value="2-Hacid_dh_C"/>
    <property type="match status" value="1"/>
</dbReference>
<comment type="similarity">
    <text evidence="2">Belongs to the D-isomer specific 2-hydroxyacid dehydrogenase family.</text>
</comment>
<organism evidence="6 7">
    <name type="scientific">Neonectria magnoliae</name>
    <dbReference type="NCBI Taxonomy" id="2732573"/>
    <lineage>
        <taxon>Eukaryota</taxon>
        <taxon>Fungi</taxon>
        <taxon>Dikarya</taxon>
        <taxon>Ascomycota</taxon>
        <taxon>Pezizomycotina</taxon>
        <taxon>Sordariomycetes</taxon>
        <taxon>Hypocreomycetidae</taxon>
        <taxon>Hypocreales</taxon>
        <taxon>Nectriaceae</taxon>
        <taxon>Neonectria</taxon>
    </lineage>
</organism>
<keyword evidence="1 2" id="KW-0560">Oxidoreductase</keyword>
<name>A0ABR1HFL4_9HYPO</name>
<evidence type="ECO:0000256" key="3">
    <source>
        <dbReference type="SAM" id="MobiDB-lite"/>
    </source>
</evidence>
<evidence type="ECO:0008006" key="8">
    <source>
        <dbReference type="Google" id="ProtNLM"/>
    </source>
</evidence>
<keyword evidence="7" id="KW-1185">Reference proteome</keyword>
<dbReference type="InterPro" id="IPR050223">
    <property type="entry name" value="D-isomer_2-hydroxyacid_DH"/>
</dbReference>
<dbReference type="PANTHER" id="PTHR10996">
    <property type="entry name" value="2-HYDROXYACID DEHYDROGENASE-RELATED"/>
    <property type="match status" value="1"/>
</dbReference>
<protein>
    <recommendedName>
        <fullName evidence="8">D-mandelate dehydrogenase</fullName>
    </recommendedName>
</protein>
<evidence type="ECO:0000313" key="6">
    <source>
        <dbReference type="EMBL" id="KAK7419720.1"/>
    </source>
</evidence>
<proteinExistence type="inferred from homology"/>
<dbReference type="InterPro" id="IPR006140">
    <property type="entry name" value="D-isomer_DH_NAD-bd"/>
</dbReference>
<dbReference type="EMBL" id="JAZAVK010000145">
    <property type="protein sequence ID" value="KAK7419720.1"/>
    <property type="molecule type" value="Genomic_DNA"/>
</dbReference>
<feature type="compositionally biased region" description="Polar residues" evidence="3">
    <location>
        <begin position="1"/>
        <end position="16"/>
    </location>
</feature>
<sequence>MAEPTNTPVPGSTPRATSPAPPVPLFSHPGSPFSSTKLTTASLRPRVLHIGDPIKYNPDTYDRFSTLFDVVRPSTEERQRPEFIEALKEKRWGDFHAIFRPFWGTGGEMGNWDAELIDLLPESVKVFASAGAGFDWADTKLLGARGIIYCNSGLAASEAVADFSIAMIISTFRQLPWCISAATSNVEADFQTCHRDVTAQAHNLRGQVLGLVGFGNIGQQIAARAHYGFGMKIHYYDVFPKPASITQPLKATAHDSLESLLGNADCVVLCTPAGDGALINEDSLKLFRRGSRFVNIARGSLVDEDALGKALEDGQISTAALDVHANEPTVHGGLLEFARKGRVMLTCHNAGGTVETHEGFEELSMRNIMAVLSGTDAITPVNLHHITR</sequence>
<gene>
    <name evidence="6" type="ORF">QQZ08_010733</name>
</gene>
<dbReference type="SUPFAM" id="SSF51735">
    <property type="entry name" value="NAD(P)-binding Rossmann-fold domains"/>
    <property type="match status" value="1"/>
</dbReference>
<feature type="domain" description="D-isomer specific 2-hydroxyacid dehydrogenase NAD-binding" evidence="5">
    <location>
        <begin position="166"/>
        <end position="350"/>
    </location>
</feature>
<dbReference type="InterPro" id="IPR036291">
    <property type="entry name" value="NAD(P)-bd_dom_sf"/>
</dbReference>
<dbReference type="Pfam" id="PF00389">
    <property type="entry name" value="2-Hacid_dh"/>
    <property type="match status" value="1"/>
</dbReference>